<dbReference type="InterPro" id="IPR029058">
    <property type="entry name" value="AB_hydrolase_fold"/>
</dbReference>
<keyword evidence="4" id="KW-1185">Reference proteome</keyword>
<proteinExistence type="predicted"/>
<dbReference type="InterPro" id="IPR050300">
    <property type="entry name" value="GDXG_lipolytic_enzyme"/>
</dbReference>
<organism evidence="3 4">
    <name type="scientific">Peltaster fructicola</name>
    <dbReference type="NCBI Taxonomy" id="286661"/>
    <lineage>
        <taxon>Eukaryota</taxon>
        <taxon>Fungi</taxon>
        <taxon>Dikarya</taxon>
        <taxon>Ascomycota</taxon>
        <taxon>Pezizomycotina</taxon>
        <taxon>Dothideomycetes</taxon>
        <taxon>Dothideomycetes incertae sedis</taxon>
        <taxon>Peltaster</taxon>
    </lineage>
</organism>
<dbReference type="PANTHER" id="PTHR48081">
    <property type="entry name" value="AB HYDROLASE SUPERFAMILY PROTEIN C4A8.06C"/>
    <property type="match status" value="1"/>
</dbReference>
<dbReference type="Pfam" id="PF07859">
    <property type="entry name" value="Abhydrolase_3"/>
    <property type="match status" value="1"/>
</dbReference>
<dbReference type="Gene3D" id="3.40.50.1820">
    <property type="entry name" value="alpha/beta hydrolase"/>
    <property type="match status" value="1"/>
</dbReference>
<dbReference type="OrthoDB" id="433474at2759"/>
<reference evidence="3 4" key="1">
    <citation type="journal article" date="2016" name="Sci. Rep.">
        <title>Peltaster fructicola genome reveals evolution from an invasive phytopathogen to an ectophytic parasite.</title>
        <authorList>
            <person name="Xu C."/>
            <person name="Chen H."/>
            <person name="Gleason M.L."/>
            <person name="Xu J.R."/>
            <person name="Liu H."/>
            <person name="Zhang R."/>
            <person name="Sun G."/>
        </authorList>
    </citation>
    <scope>NUCLEOTIDE SEQUENCE [LARGE SCALE GENOMIC DNA]</scope>
    <source>
        <strain evidence="3 4">LNHT1506</strain>
    </source>
</reference>
<name>A0A6H0Y618_9PEZI</name>
<dbReference type="AlphaFoldDB" id="A0A6H0Y618"/>
<dbReference type="Proteomes" id="UP000503462">
    <property type="component" value="Chromosome 5"/>
</dbReference>
<protein>
    <recommendedName>
        <fullName evidence="2">Alpha/beta hydrolase fold-3 domain-containing protein</fullName>
    </recommendedName>
</protein>
<dbReference type="InterPro" id="IPR013094">
    <property type="entry name" value="AB_hydrolase_3"/>
</dbReference>
<sequence>MKNHTLCKPPGRLGDGSMTIVTDPRTHPRLVAFIKEQKLGDPGFFDLPELTREHTRPIVAAFHKDIMSLYAKIGAQLPWTTPEVLQSTETCRAVDGTEIKLHIFRRANLLEKAPAVLYMHGGAMVAFDTANAIDMQWCNSLAASDILAIAIDFRNAYTEHKDNPYPVGLNDCAAALKHVFLSKERLGVSKIVLEGESGGGNLAIATAMKAQREGYVDHIDGVYAIAPYLSNAYHWPEERKLEELPSLVECDGYLMSMQMLTVLGWYYTSDDDKNPHAWPYHAPVEELRGLPPHVIVVEELDPLRDEGMAFYRKLLMAGVKVVGKMELGVVHNASGMFCQTLPEIHKAAIDDVVAFARSL</sequence>
<evidence type="ECO:0000313" key="3">
    <source>
        <dbReference type="EMBL" id="QIX02279.1"/>
    </source>
</evidence>
<feature type="domain" description="Alpha/beta hydrolase fold-3" evidence="2">
    <location>
        <begin position="116"/>
        <end position="332"/>
    </location>
</feature>
<dbReference type="GO" id="GO:0016787">
    <property type="term" value="F:hydrolase activity"/>
    <property type="evidence" value="ECO:0007669"/>
    <property type="project" value="UniProtKB-KW"/>
</dbReference>
<dbReference type="SUPFAM" id="SSF53474">
    <property type="entry name" value="alpha/beta-Hydrolases"/>
    <property type="match status" value="1"/>
</dbReference>
<evidence type="ECO:0000259" key="2">
    <source>
        <dbReference type="Pfam" id="PF07859"/>
    </source>
</evidence>
<dbReference type="PANTHER" id="PTHR48081:SF8">
    <property type="entry name" value="ALPHA_BETA HYDROLASE FOLD-3 DOMAIN-CONTAINING PROTEIN-RELATED"/>
    <property type="match status" value="1"/>
</dbReference>
<keyword evidence="1" id="KW-0378">Hydrolase</keyword>
<evidence type="ECO:0000313" key="4">
    <source>
        <dbReference type="Proteomes" id="UP000503462"/>
    </source>
</evidence>
<gene>
    <name evidence="3" type="ORF">AMS68_007796</name>
</gene>
<dbReference type="EMBL" id="CP051143">
    <property type="protein sequence ID" value="QIX02279.1"/>
    <property type="molecule type" value="Genomic_DNA"/>
</dbReference>
<evidence type="ECO:0000256" key="1">
    <source>
        <dbReference type="ARBA" id="ARBA00022801"/>
    </source>
</evidence>
<accession>A0A6H0Y618</accession>